<dbReference type="EMBL" id="PVTX01000007">
    <property type="protein sequence ID" value="PRZ05709.1"/>
    <property type="molecule type" value="Genomic_DNA"/>
</dbReference>
<accession>A0ABX5EFN9</accession>
<keyword evidence="3" id="KW-1185">Reference proteome</keyword>
<sequence>MTPPADGPGVLTIVTGLLAVASVLFFLFFVLGGSRFFVGDAGAVRPAVLLAVVMAACVGLAMLAQSDESEQRDDAWEQYFEWEDQQDSS</sequence>
<name>A0ABX5EFN9_9MICO</name>
<keyword evidence="1" id="KW-0472">Membrane</keyword>
<gene>
    <name evidence="2" type="ORF">BCL65_107197</name>
</gene>
<evidence type="ECO:0000256" key="1">
    <source>
        <dbReference type="SAM" id="Phobius"/>
    </source>
</evidence>
<protein>
    <submittedName>
        <fullName evidence="2">Uncharacterized protein</fullName>
    </submittedName>
</protein>
<comment type="caution">
    <text evidence="2">The sequence shown here is derived from an EMBL/GenBank/DDBJ whole genome shotgun (WGS) entry which is preliminary data.</text>
</comment>
<evidence type="ECO:0000313" key="3">
    <source>
        <dbReference type="Proteomes" id="UP000239895"/>
    </source>
</evidence>
<dbReference type="RefSeq" id="WP_106268191.1">
    <property type="nucleotide sequence ID" value="NZ_PVTX01000007.1"/>
</dbReference>
<proteinExistence type="predicted"/>
<keyword evidence="1" id="KW-1133">Transmembrane helix</keyword>
<organism evidence="2 3">
    <name type="scientific">Isoptericola halotolerans</name>
    <dbReference type="NCBI Taxonomy" id="300560"/>
    <lineage>
        <taxon>Bacteria</taxon>
        <taxon>Bacillati</taxon>
        <taxon>Actinomycetota</taxon>
        <taxon>Actinomycetes</taxon>
        <taxon>Micrococcales</taxon>
        <taxon>Promicromonosporaceae</taxon>
        <taxon>Isoptericola</taxon>
    </lineage>
</organism>
<reference evidence="2 3" key="1">
    <citation type="submission" date="2018-03" db="EMBL/GenBank/DDBJ databases">
        <title>Comparative analysis of microorganisms from saline springs in Andes Mountain Range, Colombia.</title>
        <authorList>
            <person name="Rubin E."/>
        </authorList>
    </citation>
    <scope>NUCLEOTIDE SEQUENCE [LARGE SCALE GENOMIC DNA]</scope>
    <source>
        <strain evidence="2 3">CG 23</strain>
    </source>
</reference>
<keyword evidence="1" id="KW-0812">Transmembrane</keyword>
<feature type="transmembrane region" description="Helical" evidence="1">
    <location>
        <begin position="43"/>
        <end position="64"/>
    </location>
</feature>
<evidence type="ECO:0000313" key="2">
    <source>
        <dbReference type="EMBL" id="PRZ05709.1"/>
    </source>
</evidence>
<feature type="transmembrane region" description="Helical" evidence="1">
    <location>
        <begin position="12"/>
        <end position="31"/>
    </location>
</feature>
<dbReference type="Proteomes" id="UP000239895">
    <property type="component" value="Unassembled WGS sequence"/>
</dbReference>